<dbReference type="Proteomes" id="UP000243096">
    <property type="component" value="Unassembled WGS sequence"/>
</dbReference>
<evidence type="ECO:0000313" key="4">
    <source>
        <dbReference type="Proteomes" id="UP000243096"/>
    </source>
</evidence>
<protein>
    <recommendedName>
        <fullName evidence="2">F-box domain-containing protein</fullName>
    </recommendedName>
</protein>
<proteinExistence type="predicted"/>
<dbReference type="AlphaFoldDB" id="A0A2P5K8Y4"/>
<sequence length="510" mass="58322">MVRRLMSDTQWAKIDYLFAFDYFMVQHRFTLYISHLLPSLPMDFDLNAALNNQQTYLCALAACPAPAGSTPPPLTPSSGALAGRSATGPTTYQDLPPEVIQRIGDYVPIRDMGHFSAIDRHTYRSMHDRRLVWHYWQRANQATSLASVNQLLDEMERTLHQPTQQVEPIDSLRRRLHTLPQAERLDAFKRVFSAADRLPEYGVRIQRVMLFTLRHLFDNRALSGHEFQEVFDFVHAMAAQRGPEQENFWPELAYALATSWACPFDAFLGYYQAFLFRLPSLSVPEQAALIPVLCKALFYFKPREWRVNIPELHAALRERARQLPPSHQGASVGALASKLWRLPPAEQFTIYAELRDWALSLPDDQWGAALSLPGEEWGPPQCFIKGLYRLPPELRAQEFALIEPQLARVPAAQREQVALGLLFDIHLHNLDNALAQRVWQQALSLLNGVDAATFSRFLCKLRENGPIAPHFHQWPLAKAEIIRFIQTNQFSEAVRTQIGNSMPWLKSELP</sequence>
<gene>
    <name evidence="3" type="ORF">B0O95_110117</name>
</gene>
<comment type="caution">
    <text evidence="3">The sequence shown here is derived from an EMBL/GenBank/DDBJ whole genome shotgun (WGS) entry which is preliminary data.</text>
</comment>
<dbReference type="EMBL" id="PRDW01000010">
    <property type="protein sequence ID" value="PPB83164.1"/>
    <property type="molecule type" value="Genomic_DNA"/>
</dbReference>
<feature type="region of interest" description="Disordered" evidence="1">
    <location>
        <begin position="68"/>
        <end position="94"/>
    </location>
</feature>
<accession>A0A2P5K8Y4</accession>
<feature type="domain" description="F-box" evidence="2">
    <location>
        <begin position="89"/>
        <end position="139"/>
    </location>
</feature>
<organism evidence="3 4">
    <name type="scientific">Mycetohabitans endofungorum</name>
    <dbReference type="NCBI Taxonomy" id="417203"/>
    <lineage>
        <taxon>Bacteria</taxon>
        <taxon>Pseudomonadati</taxon>
        <taxon>Pseudomonadota</taxon>
        <taxon>Betaproteobacteria</taxon>
        <taxon>Burkholderiales</taxon>
        <taxon>Burkholderiaceae</taxon>
        <taxon>Mycetohabitans</taxon>
    </lineage>
</organism>
<name>A0A2P5K8Y4_9BURK</name>
<reference evidence="3 4" key="1">
    <citation type="submission" date="2018-01" db="EMBL/GenBank/DDBJ databases">
        <title>Genomic Encyclopedia of Type Strains, Phase III (KMG-III): the genomes of soil and plant-associated and newly described type strains.</title>
        <authorList>
            <person name="Whitman W."/>
        </authorList>
    </citation>
    <scope>NUCLEOTIDE SEQUENCE [LARGE SCALE GENOMIC DNA]</scope>
    <source>
        <strain evidence="3 4">HKI456</strain>
    </source>
</reference>
<keyword evidence="4" id="KW-1185">Reference proteome</keyword>
<evidence type="ECO:0000259" key="2">
    <source>
        <dbReference type="PROSITE" id="PS50181"/>
    </source>
</evidence>
<dbReference type="PROSITE" id="PS50181">
    <property type="entry name" value="FBOX"/>
    <property type="match status" value="1"/>
</dbReference>
<evidence type="ECO:0000313" key="3">
    <source>
        <dbReference type="EMBL" id="PPB83164.1"/>
    </source>
</evidence>
<evidence type="ECO:0000256" key="1">
    <source>
        <dbReference type="SAM" id="MobiDB-lite"/>
    </source>
</evidence>
<dbReference type="InterPro" id="IPR001810">
    <property type="entry name" value="F-box_dom"/>
</dbReference>